<dbReference type="Proteomes" id="UP000006057">
    <property type="component" value="Chromosome"/>
</dbReference>
<gene>
    <name evidence="1" type="ordered locus">Mycch_0116</name>
</gene>
<proteinExistence type="predicted"/>
<dbReference type="HOGENOM" id="CLU_2991868_0_0_11"/>
<dbReference type="STRING" id="710421.Mycch_0116"/>
<evidence type="ECO:0000313" key="2">
    <source>
        <dbReference type="Proteomes" id="UP000006057"/>
    </source>
</evidence>
<evidence type="ECO:0000313" key="1">
    <source>
        <dbReference type="EMBL" id="AFM14942.1"/>
    </source>
</evidence>
<accession>I4BCD5</accession>
<sequence length="57" mass="6270">MRVLRRTTIQTMEGATVRPTAVFAKVRAFLREGYPSAAPRQGYAPALALLPPATSRR</sequence>
<protein>
    <submittedName>
        <fullName evidence="1">Uncharacterized protein</fullName>
    </submittedName>
</protein>
<dbReference type="EMBL" id="CP003053">
    <property type="protein sequence ID" value="AFM14942.1"/>
    <property type="molecule type" value="Genomic_DNA"/>
</dbReference>
<dbReference type="KEGG" id="mcb:Mycch_0116"/>
<dbReference type="AlphaFoldDB" id="I4BCD5"/>
<organism evidence="1 2">
    <name type="scientific">Mycolicibacterium chubuense (strain NBB4)</name>
    <name type="common">Mycobacterium chubuense</name>
    <dbReference type="NCBI Taxonomy" id="710421"/>
    <lineage>
        <taxon>Bacteria</taxon>
        <taxon>Bacillati</taxon>
        <taxon>Actinomycetota</taxon>
        <taxon>Actinomycetes</taxon>
        <taxon>Mycobacteriales</taxon>
        <taxon>Mycobacteriaceae</taxon>
        <taxon>Mycolicibacterium</taxon>
    </lineage>
</organism>
<dbReference type="PATRIC" id="fig|710421.3.peg.109"/>
<name>I4BCD5_MYCCN</name>
<reference evidence="1" key="1">
    <citation type="submission" date="2012-06" db="EMBL/GenBank/DDBJ databases">
        <title>Complete sequence of chromosome of Mycobacterium chubuense NBB4.</title>
        <authorList>
            <consortium name="US DOE Joint Genome Institute"/>
            <person name="Lucas S."/>
            <person name="Han J."/>
            <person name="Lapidus A."/>
            <person name="Cheng J.-F."/>
            <person name="Goodwin L."/>
            <person name="Pitluck S."/>
            <person name="Peters L."/>
            <person name="Mikhailova N."/>
            <person name="Teshima H."/>
            <person name="Detter J.C."/>
            <person name="Han C."/>
            <person name="Tapia R."/>
            <person name="Land M."/>
            <person name="Hauser L."/>
            <person name="Kyrpides N."/>
            <person name="Ivanova N."/>
            <person name="Pagani I."/>
            <person name="Mattes T."/>
            <person name="Holmes A."/>
            <person name="Rutledge P."/>
            <person name="Paulsen I."/>
            <person name="Coleman N."/>
            <person name="Woyke T."/>
        </authorList>
    </citation>
    <scope>NUCLEOTIDE SEQUENCE [LARGE SCALE GENOMIC DNA]</scope>
    <source>
        <strain evidence="1">NBB4</strain>
    </source>
</reference>
<dbReference type="Gene3D" id="6.10.140.2080">
    <property type="match status" value="1"/>
</dbReference>
<keyword evidence="2" id="KW-1185">Reference proteome</keyword>